<evidence type="ECO:0000313" key="4">
    <source>
        <dbReference type="Proteomes" id="UP000431304"/>
    </source>
</evidence>
<dbReference type="Pfam" id="PF18560">
    <property type="entry name" value="Lectin_like"/>
    <property type="match status" value="1"/>
</dbReference>
<reference evidence="3 4" key="1">
    <citation type="journal article" date="2019" name="Nat. Med.">
        <title>A library of human gut bacterial isolates paired with longitudinal multiomics data enables mechanistic microbiome research.</title>
        <authorList>
            <person name="Poyet M."/>
            <person name="Groussin M."/>
            <person name="Gibbons S.M."/>
            <person name="Avila-Pacheco J."/>
            <person name="Jiang X."/>
            <person name="Kearney S.M."/>
            <person name="Perrotta A.R."/>
            <person name="Berdy B."/>
            <person name="Zhao S."/>
            <person name="Lieberman T.D."/>
            <person name="Swanson P.K."/>
            <person name="Smith M."/>
            <person name="Roesemann S."/>
            <person name="Alexander J.E."/>
            <person name="Rich S.A."/>
            <person name="Livny J."/>
            <person name="Vlamakis H."/>
            <person name="Clish C."/>
            <person name="Bullock K."/>
            <person name="Deik A."/>
            <person name="Scott J."/>
            <person name="Pierce K.A."/>
            <person name="Xavier R.J."/>
            <person name="Alm E.J."/>
        </authorList>
    </citation>
    <scope>NUCLEOTIDE SEQUENCE [LARGE SCALE GENOMIC DNA]</scope>
    <source>
        <strain evidence="3 4">BIOML-A3</strain>
    </source>
</reference>
<organism evidence="3 4">
    <name type="scientific">Eubacterium ramulus</name>
    <dbReference type="NCBI Taxonomy" id="39490"/>
    <lineage>
        <taxon>Bacteria</taxon>
        <taxon>Bacillati</taxon>
        <taxon>Bacillota</taxon>
        <taxon>Clostridia</taxon>
        <taxon>Eubacteriales</taxon>
        <taxon>Eubacteriaceae</taxon>
        <taxon>Eubacterium</taxon>
    </lineage>
</organism>
<dbReference type="PROSITE" id="PS00139">
    <property type="entry name" value="THIOL_PROTEASE_CYS"/>
    <property type="match status" value="1"/>
</dbReference>
<dbReference type="Pfam" id="PF21540">
    <property type="entry name" value="Choline_bind_4"/>
    <property type="match status" value="10"/>
</dbReference>
<dbReference type="AlphaFoldDB" id="A0A844E3E4"/>
<dbReference type="Gene3D" id="2.10.270.10">
    <property type="entry name" value="Cholin Binding"/>
    <property type="match status" value="1"/>
</dbReference>
<feature type="signal peptide" evidence="1">
    <location>
        <begin position="1"/>
        <end position="37"/>
    </location>
</feature>
<evidence type="ECO:0000259" key="2">
    <source>
        <dbReference type="SMART" id="SM00645"/>
    </source>
</evidence>
<dbReference type="EMBL" id="WKRA01000036">
    <property type="protein sequence ID" value="MSD17285.1"/>
    <property type="molecule type" value="Genomic_DNA"/>
</dbReference>
<dbReference type="CDD" id="cd02619">
    <property type="entry name" value="Peptidase_C1"/>
    <property type="match status" value="1"/>
</dbReference>
<dbReference type="SMART" id="SM00645">
    <property type="entry name" value="Pept_C1"/>
    <property type="match status" value="1"/>
</dbReference>
<evidence type="ECO:0000313" key="3">
    <source>
        <dbReference type="EMBL" id="MSD17285.1"/>
    </source>
</evidence>
<dbReference type="InterPro" id="IPR048713">
    <property type="entry name" value="Choline_bind_rpt"/>
</dbReference>
<dbReference type="GO" id="GO:0008234">
    <property type="term" value="F:cysteine-type peptidase activity"/>
    <property type="evidence" value="ECO:0007669"/>
    <property type="project" value="InterPro"/>
</dbReference>
<sequence length="797" mass="89231">MVLQITEGVQMRKKRFEALLLSLVLALSPLSTMQIQAKNVSDDSNVKTAQNTGYIESDLDRNVPVHRAGVAAYAMLPSAYSTDIDACRREYPAVRDQNPYGTCWAFSSLGLAEFDLISDGIAKKDIDLSELQLIYFTYNFVTDPLGGTKGDTAEYNSAEAKGSFLNFGGNYEMAARRMSQWVGAVKEADVPYTDAEKVEQSGLKDSYAYSRDVAHLENAYCMSLKEDTDGVKAQIMDHGAVGVMYDHLDKAMAKNQKGEYTYYDAEASGNGHAAMIVGWDDDYSRDNFAGYAKPAHNGAWLIRNSWGSYCDYFWMSYETVSLGEAAWAFDFDTTDAYDNNYQLDGGLNAYPTEFDTLANVFTVQDAKAGVEAEELRAVNVSMMHNANVSYTISVYTDLKDPKDPTSGTKQEKATTTGETSYAGIYTIPLENAVELQPGTTFSVVVQTDTNAVECELEMSIENGGQVIWSCDVSKGNEKTFYQYHNKFYAYPYGNACIKALTSEVKNPAYKTGIYTENGEDVYYVDGTRRHDTGLVEVDGVRYYMNDGVVQKEETVVMQEDGTWVYINEEGVADDSYCGFVSYGGSWWEIRNGVIDFSVNSVDEGIVNGEYGWWNVVNGRVDMGNTVAQNAGGWWCIRNGKVDFSYTGVAQNAGGWWRIENGMVNFAYNGVVNSEYGWWFIRNGSIDFTYTGLAQNEYGWWRIVNGTIDFGCNSVVDSEYGWWYVRNGQVDFGYTGVAQNEYGWWRIENGALNFGFTGLAQNEYGWWYIRSGMLDFSYTGYVGWYGVNYRVQNGQVIF</sequence>
<evidence type="ECO:0000256" key="1">
    <source>
        <dbReference type="SAM" id="SignalP"/>
    </source>
</evidence>
<keyword evidence="1" id="KW-0732">Signal</keyword>
<accession>A0A844E3E4</accession>
<dbReference type="GO" id="GO:0006508">
    <property type="term" value="P:proteolysis"/>
    <property type="evidence" value="ECO:0007669"/>
    <property type="project" value="InterPro"/>
</dbReference>
<feature type="chain" id="PRO_5033004174" description="Peptidase C1A papain C-terminal domain-containing protein" evidence="1">
    <location>
        <begin position="38"/>
        <end position="797"/>
    </location>
</feature>
<dbReference type="SUPFAM" id="SSF54001">
    <property type="entry name" value="Cysteine proteinases"/>
    <property type="match status" value="1"/>
</dbReference>
<dbReference type="Gene3D" id="3.90.70.10">
    <property type="entry name" value="Cysteine proteinases"/>
    <property type="match status" value="1"/>
</dbReference>
<dbReference type="InterPro" id="IPR040528">
    <property type="entry name" value="Lectin-like"/>
</dbReference>
<comment type="caution">
    <text evidence="3">The sequence shown here is derived from an EMBL/GenBank/DDBJ whole genome shotgun (WGS) entry which is preliminary data.</text>
</comment>
<name>A0A844E3E4_EUBRA</name>
<dbReference type="Proteomes" id="UP000431304">
    <property type="component" value="Unassembled WGS sequence"/>
</dbReference>
<dbReference type="InterPro" id="IPR038765">
    <property type="entry name" value="Papain-like_cys_pep_sf"/>
</dbReference>
<proteinExistence type="predicted"/>
<gene>
    <name evidence="3" type="ORF">GKE72_14730</name>
</gene>
<protein>
    <recommendedName>
        <fullName evidence="2">Peptidase C1A papain C-terminal domain-containing protein</fullName>
    </recommendedName>
</protein>
<dbReference type="Pfam" id="PF00112">
    <property type="entry name" value="Peptidase_C1"/>
    <property type="match status" value="1"/>
</dbReference>
<feature type="domain" description="Peptidase C1A papain C-terminal" evidence="2">
    <location>
        <begin position="80"/>
        <end position="327"/>
    </location>
</feature>
<dbReference type="InterPro" id="IPR000169">
    <property type="entry name" value="Pept_cys_AS"/>
</dbReference>
<dbReference type="InterPro" id="IPR000668">
    <property type="entry name" value="Peptidase_C1A_C"/>
</dbReference>